<organism evidence="3 4">
    <name type="scientific">Cyclobacterium jeungdonense</name>
    <dbReference type="NCBI Taxonomy" id="708087"/>
    <lineage>
        <taxon>Bacteria</taxon>
        <taxon>Pseudomonadati</taxon>
        <taxon>Bacteroidota</taxon>
        <taxon>Cytophagia</taxon>
        <taxon>Cytophagales</taxon>
        <taxon>Cyclobacteriaceae</taxon>
        <taxon>Cyclobacterium</taxon>
    </lineage>
</organism>
<dbReference type="PANTHER" id="PTHR43798">
    <property type="entry name" value="MONOACYLGLYCEROL LIPASE"/>
    <property type="match status" value="1"/>
</dbReference>
<evidence type="ECO:0000313" key="4">
    <source>
        <dbReference type="Proteomes" id="UP001236663"/>
    </source>
</evidence>
<proteinExistence type="predicted"/>
<name>A0ABT8CCX6_9BACT</name>
<accession>A0ABT8CCX6</accession>
<dbReference type="InterPro" id="IPR050266">
    <property type="entry name" value="AB_hydrolase_sf"/>
</dbReference>
<feature type="domain" description="Serine aminopeptidase S33" evidence="2">
    <location>
        <begin position="82"/>
        <end position="236"/>
    </location>
</feature>
<evidence type="ECO:0000313" key="3">
    <source>
        <dbReference type="EMBL" id="MDN3690653.1"/>
    </source>
</evidence>
<gene>
    <name evidence="3" type="ORF">QWZ15_22725</name>
</gene>
<dbReference type="RefSeq" id="WP_163382874.1">
    <property type="nucleotide sequence ID" value="NZ_JAUFQS010000047.1"/>
</dbReference>
<dbReference type="EMBL" id="JAUFQS010000047">
    <property type="protein sequence ID" value="MDN3690653.1"/>
    <property type="molecule type" value="Genomic_DNA"/>
</dbReference>
<dbReference type="SUPFAM" id="SSF53474">
    <property type="entry name" value="alpha/beta-Hydrolases"/>
    <property type="match status" value="1"/>
</dbReference>
<dbReference type="Pfam" id="PF12146">
    <property type="entry name" value="Hydrolase_4"/>
    <property type="match status" value="1"/>
</dbReference>
<reference evidence="4" key="1">
    <citation type="journal article" date="2019" name="Int. J. Syst. Evol. Microbiol.">
        <title>The Global Catalogue of Microorganisms (GCM) 10K type strain sequencing project: providing services to taxonomists for standard genome sequencing and annotation.</title>
        <authorList>
            <consortium name="The Broad Institute Genomics Platform"/>
            <consortium name="The Broad Institute Genome Sequencing Center for Infectious Disease"/>
            <person name="Wu L."/>
            <person name="Ma J."/>
        </authorList>
    </citation>
    <scope>NUCLEOTIDE SEQUENCE [LARGE SCALE GENOMIC DNA]</scope>
    <source>
        <strain evidence="4">CECT 7706</strain>
    </source>
</reference>
<keyword evidence="1 3" id="KW-0378">Hydrolase</keyword>
<dbReference type="GO" id="GO:0016787">
    <property type="term" value="F:hydrolase activity"/>
    <property type="evidence" value="ECO:0007669"/>
    <property type="project" value="UniProtKB-KW"/>
</dbReference>
<dbReference type="InterPro" id="IPR022742">
    <property type="entry name" value="Hydrolase_4"/>
</dbReference>
<dbReference type="Gene3D" id="3.40.50.1820">
    <property type="entry name" value="alpha/beta hydrolase"/>
    <property type="match status" value="1"/>
</dbReference>
<dbReference type="InterPro" id="IPR029058">
    <property type="entry name" value="AB_hydrolase_fold"/>
</dbReference>
<dbReference type="Proteomes" id="UP001236663">
    <property type="component" value="Unassembled WGS sequence"/>
</dbReference>
<keyword evidence="4" id="KW-1185">Reference proteome</keyword>
<comment type="caution">
    <text evidence="3">The sequence shown here is derived from an EMBL/GenBank/DDBJ whole genome shotgun (WGS) entry which is preliminary data.</text>
</comment>
<dbReference type="PANTHER" id="PTHR43798:SF31">
    <property type="entry name" value="AB HYDROLASE SUPERFAMILY PROTEIN YCLE"/>
    <property type="match status" value="1"/>
</dbReference>
<protein>
    <submittedName>
        <fullName evidence="3">Alpha/beta hydrolase</fullName>
    </submittedName>
</protein>
<evidence type="ECO:0000256" key="1">
    <source>
        <dbReference type="ARBA" id="ARBA00022801"/>
    </source>
</evidence>
<sequence length="339" mass="38519">MKRIIPWLMGSAILLVFLYMLGPKESTQDLSGTYPEVPEDLVSLEAYIKQKEDTVSGLKPNNRARIVWADSLTKKKTPYSILYVHGFGASHMEGDPVHRKIAEHFGANLYLSRLPEHGISRPNAFEYLNAADLVQGAREAYMISKQLGEKVIVIGTSMGGALSLVLAEERPEIHAILLYSPCIGIYGDRLDPLFQPWMKVLMKLTMTENGIMEVPRETEEGKYWSDRLHINAYTSLAILLKSEMNAETFKKVDQPLFMGYFYKNEEIQDKVVSVPAMLDMYTQIETPESLKRKIAFPDAGDHVIASRIKTEHWDEVLEASIDFLEEVVQVTRQEEVLSY</sequence>
<evidence type="ECO:0000259" key="2">
    <source>
        <dbReference type="Pfam" id="PF12146"/>
    </source>
</evidence>